<dbReference type="EMBL" id="MRTP01000009">
    <property type="protein sequence ID" value="OMF51660.1"/>
    <property type="molecule type" value="Genomic_DNA"/>
</dbReference>
<dbReference type="Pfam" id="PF10057">
    <property type="entry name" value="MpsC"/>
    <property type="match status" value="1"/>
</dbReference>
<accession>A0A1R1EIL7</accession>
<evidence type="ECO:0000313" key="4">
    <source>
        <dbReference type="Proteomes" id="UP000187172"/>
    </source>
</evidence>
<name>A0A1R1EIL7_9BACL</name>
<reference evidence="3 4" key="1">
    <citation type="submission" date="2016-11" db="EMBL/GenBank/DDBJ databases">
        <title>Paenibacillus species isolates.</title>
        <authorList>
            <person name="Beno S.M."/>
        </authorList>
    </citation>
    <scope>NUCLEOTIDE SEQUENCE [LARGE SCALE GENOMIC DNA]</scope>
    <source>
        <strain evidence="3 4">FSL R5-0378</strain>
    </source>
</reference>
<sequence length="115" mass="13275">MKKEVAFNDIIRKVRKDTFGKGPERIHTTFVENMAITRMHGNFTPTEKFIAQSEDGKKMVHSARTHMIKELYKSQVPEGLEELCGSKLIHLFTDIKVEEDMAVSVFMFEKNIEQG</sequence>
<protein>
    <submittedName>
        <fullName evidence="2">Uncharacterized protein YbcI</fullName>
    </submittedName>
</protein>
<dbReference type="AlphaFoldDB" id="A0A1R1EIL7"/>
<keyword evidence="4" id="KW-1185">Reference proteome</keyword>
<evidence type="ECO:0000259" key="1">
    <source>
        <dbReference type="Pfam" id="PF10057"/>
    </source>
</evidence>
<dbReference type="STRING" id="297318.BK138_25750"/>
<dbReference type="Proteomes" id="UP000187172">
    <property type="component" value="Unassembled WGS sequence"/>
</dbReference>
<evidence type="ECO:0000313" key="2">
    <source>
        <dbReference type="EMBL" id="MBB3131609.1"/>
    </source>
</evidence>
<reference evidence="2 5" key="2">
    <citation type="submission" date="2020-08" db="EMBL/GenBank/DDBJ databases">
        <title>Genomic Encyclopedia of Type Strains, Phase III (KMG-III): the genomes of soil and plant-associated and newly described type strains.</title>
        <authorList>
            <person name="Whitman W."/>
        </authorList>
    </citation>
    <scope>NUCLEOTIDE SEQUENCE [LARGE SCALE GENOMIC DNA]</scope>
    <source>
        <strain evidence="2 5">CECT 5831</strain>
    </source>
</reference>
<gene>
    <name evidence="3" type="ORF">BK138_25750</name>
    <name evidence="2" type="ORF">FHS19_006332</name>
</gene>
<feature type="domain" description="Na+-translocating membrane potential-generating system MpsC" evidence="1">
    <location>
        <begin position="3"/>
        <end position="110"/>
    </location>
</feature>
<comment type="caution">
    <text evidence="3">The sequence shown here is derived from an EMBL/GenBank/DDBJ whole genome shotgun (WGS) entry which is preliminary data.</text>
</comment>
<dbReference type="InterPro" id="IPR018745">
    <property type="entry name" value="MpsC"/>
</dbReference>
<evidence type="ECO:0000313" key="3">
    <source>
        <dbReference type="EMBL" id="OMF51660.1"/>
    </source>
</evidence>
<organism evidence="3 4">
    <name type="scientific">Paenibacillus rhizosphaerae</name>
    <dbReference type="NCBI Taxonomy" id="297318"/>
    <lineage>
        <taxon>Bacteria</taxon>
        <taxon>Bacillati</taxon>
        <taxon>Bacillota</taxon>
        <taxon>Bacilli</taxon>
        <taxon>Bacillales</taxon>
        <taxon>Paenibacillaceae</taxon>
        <taxon>Paenibacillus</taxon>
    </lineage>
</organism>
<dbReference type="RefSeq" id="WP_076173660.1">
    <property type="nucleotide sequence ID" value="NZ_JACHXJ010000007.1"/>
</dbReference>
<evidence type="ECO:0000313" key="5">
    <source>
        <dbReference type="Proteomes" id="UP000517523"/>
    </source>
</evidence>
<dbReference type="Proteomes" id="UP000517523">
    <property type="component" value="Unassembled WGS sequence"/>
</dbReference>
<proteinExistence type="predicted"/>
<dbReference type="EMBL" id="JACHXJ010000007">
    <property type="protein sequence ID" value="MBB3131609.1"/>
    <property type="molecule type" value="Genomic_DNA"/>
</dbReference>